<dbReference type="Gene3D" id="4.10.1080.10">
    <property type="entry name" value="TSP type-3 repeat"/>
    <property type="match status" value="1"/>
</dbReference>
<dbReference type="SUPFAM" id="SSF103647">
    <property type="entry name" value="TSP type-3 repeat"/>
    <property type="match status" value="1"/>
</dbReference>
<dbReference type="Pfam" id="PF13585">
    <property type="entry name" value="CHU_C"/>
    <property type="match status" value="1"/>
</dbReference>
<dbReference type="InterPro" id="IPR026341">
    <property type="entry name" value="T9SS_type_B"/>
</dbReference>
<dbReference type="GO" id="GO:0005509">
    <property type="term" value="F:calcium ion binding"/>
    <property type="evidence" value="ECO:0007669"/>
    <property type="project" value="InterPro"/>
</dbReference>
<proteinExistence type="predicted"/>
<accession>A0A923MX73</accession>
<evidence type="ECO:0000313" key="4">
    <source>
        <dbReference type="Proteomes" id="UP000641454"/>
    </source>
</evidence>
<dbReference type="InterPro" id="IPR013783">
    <property type="entry name" value="Ig-like_fold"/>
</dbReference>
<feature type="chain" id="PRO_5037597784" evidence="1">
    <location>
        <begin position="19"/>
        <end position="1493"/>
    </location>
</feature>
<evidence type="ECO:0000313" key="3">
    <source>
        <dbReference type="EMBL" id="MBC5843142.1"/>
    </source>
</evidence>
<sequence>MKKIILFVFVFLSISCFAQFSKTHYIPPLSGSTNVSAEEQYIYISTPSTTPIQFKIIQLGGATITGTVSQSNPYVFDAGYGTDSQLHVKESLISTILNNKGYIIEADDVVYVTVRVIAGNGNQAGALVSKGLAALGTQFRIGALTNADISATTGSHLTFISILATENNTLIKFSDIKAGVSLINNTGGAAPANIILNSGESYVLAVKGPTVANRDGLIGALVSSDKPIAVNCGSYAGTNGNNTQNIDLGFDQIVSAERTGKDYILIKSTGQDVVERALIVAHQDNTEVYLNGNTSPSYTLNAGQYATVNGSFFTAEGNLYIRTSKNAFIYQSVGDNSRIDQANQELFFVPPLSCETPRLIDNIPNLNEIGSRTFTGRVTIVTEKNATLTFKINGTSYTLSNVPAVVDGPKLVTGNSNYETYTITGLSNNVSVYSTGQLYLASYGSDGAATYGGFYSGFTFKPSITFDKINIAQSSCIPNTKLFVSKLTGFDTFQWYFNSAAIPGATANEYTPTQPGYYYVKATLATCSTILDSDKIPVSDCPIDTDNDGTNNNIDIDLDNDGIKNTDEASVSLLNQSNTVAGSNYTGVISGSGTVTGNTSYGFSTEVPAGKINSTTYTLNLTTAQSISLSYISPDTATQTTAATNYMNSEGDFIISVPANKTITLLDPLGQLLVDTNYDGIYESGITSYSSFEIRFRLKSTTPLVPGTAAFSFSTYLTTAITLVHNNLSDSNSNRSTFMISATTTYDTDLDGVPDLLDIDSDNDGIPDTIEAQGKGFKVFSGVDTNADGLDNAFEPGLIKINTDSDLFNSLPKYDVTDLDSDNDGIYDLTESGNGAPDANFDGIIDGLPASFGTNGLYDNLETTPDSGILKLPIRDTDNDGSFDYIDLDSDNDLCFDVTEAGFTDSNNDGLLGNNPVTINAAGIVTSRTDGYTSPNSNYIIAAPIVINTQPQDIAECESQSASFSTQTTLVTSYQWQVSTDGINWNNIANNTTYSGTTTNTITINNLANSMNNYNYRVVLTKTGNTCGLTSAPAKLTVFPLPVVTSPMELKQCDDDLDGISTFNLTEKNNFISTNSVNETFTYYTTATAAATKNTLAQIPNPLNYISNTKTIWTRIENTNGCSSVAQLNLVVSSTQLPSTFSRTFATCDDYIDATQNDTDGVATFDFSSTTTDIIALLPASATVYTIKFYGNEADALSELNEITNTSSYRNSSSPFNQEIWVRVESASDNACYGLGPHVKLQVNQKPNINTNDDHLDDNLVCSNLPTFFVQLNAAITDGTPTTDYTYIWSKDNQVIPASTAYTLDVNAMGSYSVVVTNASGCSRTRTIQVTASDIATIESINIVDLTDNNTITINATGQGDYEYNLDDATGSFQASNVFENVPSGIHEVYINDKNGCGQVQKTVAVIGVPRFFTPNNDGYNDYWNLKGVNNDLNAKSVIYIFDRYGKLLKELKPNGLGWNGTFNGAPLPADDYWYTIKLEDNRELKGHFSLKR</sequence>
<dbReference type="EMBL" id="JACRUL010000002">
    <property type="protein sequence ID" value="MBC5843142.1"/>
    <property type="molecule type" value="Genomic_DNA"/>
</dbReference>
<gene>
    <name evidence="3" type="ORF">H8R25_01635</name>
</gene>
<dbReference type="InterPro" id="IPR028974">
    <property type="entry name" value="TSP_type-3_rpt"/>
</dbReference>
<dbReference type="InterPro" id="IPR035234">
    <property type="entry name" value="IgGFc-bd_N"/>
</dbReference>
<feature type="domain" description="IgGFc-binding protein N-terminal" evidence="2">
    <location>
        <begin position="133"/>
        <end position="444"/>
    </location>
</feature>
<comment type="caution">
    <text evidence="3">The sequence shown here is derived from an EMBL/GenBank/DDBJ whole genome shotgun (WGS) entry which is preliminary data.</text>
</comment>
<feature type="signal peptide" evidence="1">
    <location>
        <begin position="1"/>
        <end position="18"/>
    </location>
</feature>
<dbReference type="RefSeq" id="WP_187016841.1">
    <property type="nucleotide sequence ID" value="NZ_JACRUK010000002.1"/>
</dbReference>
<protein>
    <submittedName>
        <fullName evidence="3">T9SS type B sorting domain-containing protein</fullName>
    </submittedName>
</protein>
<dbReference type="Gene3D" id="2.60.40.10">
    <property type="entry name" value="Immunoglobulins"/>
    <property type="match status" value="1"/>
</dbReference>
<dbReference type="PROSITE" id="PS51257">
    <property type="entry name" value="PROKAR_LIPOPROTEIN"/>
    <property type="match status" value="1"/>
</dbReference>
<dbReference type="Proteomes" id="UP000641454">
    <property type="component" value="Unassembled WGS sequence"/>
</dbReference>
<dbReference type="NCBIfam" id="TIGR04131">
    <property type="entry name" value="Bac_Flav_CTERM"/>
    <property type="match status" value="1"/>
</dbReference>
<name>A0A923MX73_9FLAO</name>
<dbReference type="Pfam" id="PF17517">
    <property type="entry name" value="IgGFc_binding"/>
    <property type="match status" value="1"/>
</dbReference>
<organism evidence="3 4">
    <name type="scientific">Flavobacterium muglaense</name>
    <dbReference type="NCBI Taxonomy" id="2764716"/>
    <lineage>
        <taxon>Bacteria</taxon>
        <taxon>Pseudomonadati</taxon>
        <taxon>Bacteroidota</taxon>
        <taxon>Flavobacteriia</taxon>
        <taxon>Flavobacteriales</taxon>
        <taxon>Flavobacteriaceae</taxon>
        <taxon>Flavobacterium</taxon>
    </lineage>
</organism>
<keyword evidence="4" id="KW-1185">Reference proteome</keyword>
<reference evidence="3 4" key="1">
    <citation type="submission" date="2020-08" db="EMBL/GenBank/DDBJ databases">
        <title>Description of novel Flavobacterium F-392 isolate.</title>
        <authorList>
            <person name="Saticioglu I.B."/>
            <person name="Duman M."/>
            <person name="Altun S."/>
        </authorList>
    </citation>
    <scope>NUCLEOTIDE SEQUENCE [LARGE SCALE GENOMIC DNA]</scope>
    <source>
        <strain evidence="3 4">F-392</strain>
    </source>
</reference>
<evidence type="ECO:0000259" key="2">
    <source>
        <dbReference type="Pfam" id="PF17517"/>
    </source>
</evidence>
<keyword evidence="1" id="KW-0732">Signal</keyword>
<evidence type="ECO:0000256" key="1">
    <source>
        <dbReference type="SAM" id="SignalP"/>
    </source>
</evidence>